<dbReference type="GeneID" id="93512948"/>
<dbReference type="RefSeq" id="WP_063033133.1">
    <property type="nucleotide sequence ID" value="NZ_CP012400.2"/>
</dbReference>
<feature type="region of interest" description="Disordered" evidence="1">
    <location>
        <begin position="1"/>
        <end position="25"/>
    </location>
</feature>
<accession>A0ABU1CTP5</accession>
<keyword evidence="3" id="KW-1185">Reference proteome</keyword>
<sequence>MSRISDTAPANTYPSQGFGGGENDDLKQLRKAEARESLKDGIEAFKITEKKKNIEAIR</sequence>
<proteinExistence type="predicted"/>
<evidence type="ECO:0000313" key="2">
    <source>
        <dbReference type="EMBL" id="MDR0190580.1"/>
    </source>
</evidence>
<dbReference type="Proteomes" id="UP001224477">
    <property type="component" value="Unassembled WGS sequence"/>
</dbReference>
<gene>
    <name evidence="2" type="ORF">RCO22_16690</name>
</gene>
<evidence type="ECO:0000313" key="3">
    <source>
        <dbReference type="Proteomes" id="UP001224477"/>
    </source>
</evidence>
<feature type="compositionally biased region" description="Polar residues" evidence="1">
    <location>
        <begin position="1"/>
        <end position="15"/>
    </location>
</feature>
<protein>
    <submittedName>
        <fullName evidence="2">Type III secretion effector protein</fullName>
    </submittedName>
</protein>
<evidence type="ECO:0000256" key="1">
    <source>
        <dbReference type="SAM" id="MobiDB-lite"/>
    </source>
</evidence>
<name>A0ABU1CTP5_9PSED</name>
<comment type="caution">
    <text evidence="2">The sequence shown here is derived from an EMBL/GenBank/DDBJ whole genome shotgun (WGS) entry which is preliminary data.</text>
</comment>
<organism evidence="2 3">
    <name type="scientific">Pseudomonas yamanorum</name>
    <dbReference type="NCBI Taxonomy" id="515393"/>
    <lineage>
        <taxon>Bacteria</taxon>
        <taxon>Pseudomonadati</taxon>
        <taxon>Pseudomonadota</taxon>
        <taxon>Gammaproteobacteria</taxon>
        <taxon>Pseudomonadales</taxon>
        <taxon>Pseudomonadaceae</taxon>
        <taxon>Pseudomonas</taxon>
    </lineage>
</organism>
<dbReference type="EMBL" id="JAVGXC010000016">
    <property type="protein sequence ID" value="MDR0190580.1"/>
    <property type="molecule type" value="Genomic_DNA"/>
</dbReference>
<reference evidence="2 3" key="1">
    <citation type="journal article" date="2023" name="Microbiol. Resour. Announc.">
        <title>Whole-genome sequence of Pseudomonas yamanorum OLsAu1 isolated from the edible ectomycorrhizal mushroom Lactarius sp. section Deliciosi.</title>
        <authorList>
            <person name="Ramirez-Mendoza R."/>
            <person name="Angeles-Argaiz R.E."/>
            <person name="Hernandez-Oaxaca D."/>
            <person name="Aguirre-Beltran L."/>
            <person name="Almaraz-Suarez J."/>
            <person name="Perez-Moreno J."/>
        </authorList>
    </citation>
    <scope>NUCLEOTIDE SEQUENCE [LARGE SCALE GENOMIC DNA]</scope>
    <source>
        <strain evidence="2 3">OLsAu1</strain>
    </source>
</reference>